<protein>
    <submittedName>
        <fullName evidence="1">Topoisomerase 1-associated factor 1</fullName>
    </submittedName>
</protein>
<evidence type="ECO:0000313" key="1">
    <source>
        <dbReference type="EMBL" id="KAK3909197.1"/>
    </source>
</evidence>
<proteinExistence type="predicted"/>
<dbReference type="PANTHER" id="PTHR37404">
    <property type="entry name" value="HCG1796489"/>
    <property type="match status" value="1"/>
</dbReference>
<sequence length="379" mass="42076">MGVYRLPKEPPPQPPPRTYAPCGFGGDYNWLSQKPLPSIDAYKTSSGVGLYQIHPISERYDRVRRPPPCHLASRDPAVAWDQHLTTTGLAHDRKEPTKDPATFAGNYVSAGNMTLARKFDEHVKHRPHNSDVNVCPPVSVTNSTYLRQDVIPSWGKLVDLTPHVECQVRPDGLQVQPFVPPEDGGHVRLLDPMVSTTEMDYHPHTERQQSDQVGKKNIITYWDAEGYPRARTWGYGPQGSSRITSLLSTRSDPDPIYDKEQFAHRAVHRRQPTRVPAVPHKGLQSEQQAAFQLPLDDFVSHRWGTGGVEYPLALYANTLSELLAVPAMYCPESAHYGSGLPVKALVDTGPAHHGGGPPVHRPCPPTLCTAFRRPTTAVK</sequence>
<accession>A0AAE1GUI1</accession>
<reference evidence="1" key="1">
    <citation type="submission" date="2021-07" db="EMBL/GenBank/DDBJ databases">
        <authorList>
            <person name="Catto M.A."/>
            <person name="Jacobson A."/>
            <person name="Kennedy G."/>
            <person name="Labadie P."/>
            <person name="Hunt B.G."/>
            <person name="Srinivasan R."/>
        </authorList>
    </citation>
    <scope>NUCLEOTIDE SEQUENCE</scope>
    <source>
        <strain evidence="1">PL_HMW_Pooled</strain>
        <tissue evidence="1">Head</tissue>
    </source>
</reference>
<dbReference type="AlphaFoldDB" id="A0AAE1GUI1"/>
<dbReference type="PANTHER" id="PTHR37404:SF1">
    <property type="entry name" value="HCG1796489"/>
    <property type="match status" value="1"/>
</dbReference>
<keyword evidence="2" id="KW-1185">Reference proteome</keyword>
<evidence type="ECO:0000313" key="2">
    <source>
        <dbReference type="Proteomes" id="UP001219518"/>
    </source>
</evidence>
<organism evidence="1 2">
    <name type="scientific">Frankliniella fusca</name>
    <dbReference type="NCBI Taxonomy" id="407009"/>
    <lineage>
        <taxon>Eukaryota</taxon>
        <taxon>Metazoa</taxon>
        <taxon>Ecdysozoa</taxon>
        <taxon>Arthropoda</taxon>
        <taxon>Hexapoda</taxon>
        <taxon>Insecta</taxon>
        <taxon>Pterygota</taxon>
        <taxon>Neoptera</taxon>
        <taxon>Paraneoptera</taxon>
        <taxon>Thysanoptera</taxon>
        <taxon>Terebrantia</taxon>
        <taxon>Thripoidea</taxon>
        <taxon>Thripidae</taxon>
        <taxon>Frankliniella</taxon>
    </lineage>
</organism>
<comment type="caution">
    <text evidence="1">The sequence shown here is derived from an EMBL/GenBank/DDBJ whole genome shotgun (WGS) entry which is preliminary data.</text>
</comment>
<dbReference type="EMBL" id="JAHWGI010000085">
    <property type="protein sequence ID" value="KAK3909197.1"/>
    <property type="molecule type" value="Genomic_DNA"/>
</dbReference>
<name>A0AAE1GUI1_9NEOP</name>
<dbReference type="Proteomes" id="UP001219518">
    <property type="component" value="Unassembled WGS sequence"/>
</dbReference>
<dbReference type="InterPro" id="IPR053347">
    <property type="entry name" value="Axonemal_MT_stabilizer"/>
</dbReference>
<reference evidence="1" key="2">
    <citation type="journal article" date="2023" name="BMC Genomics">
        <title>Pest status, molecular evolution, and epigenetic factors derived from the genome assembly of Frankliniella fusca, a thysanopteran phytovirus vector.</title>
        <authorList>
            <person name="Catto M.A."/>
            <person name="Labadie P.E."/>
            <person name="Jacobson A.L."/>
            <person name="Kennedy G.G."/>
            <person name="Srinivasan R."/>
            <person name="Hunt B.G."/>
        </authorList>
    </citation>
    <scope>NUCLEOTIDE SEQUENCE</scope>
    <source>
        <strain evidence="1">PL_HMW_Pooled</strain>
    </source>
</reference>
<gene>
    <name evidence="1" type="ORF">KUF71_003796</name>
</gene>